<name>A0ABS0ACT8_9GAMM</name>
<dbReference type="Pfam" id="PF09955">
    <property type="entry name" value="DUF2189"/>
    <property type="match status" value="1"/>
</dbReference>
<feature type="transmembrane region" description="Helical" evidence="1">
    <location>
        <begin position="230"/>
        <end position="254"/>
    </location>
</feature>
<dbReference type="Proteomes" id="UP000644441">
    <property type="component" value="Unassembled WGS sequence"/>
</dbReference>
<sequence length="312" mass="33420">MDPNNPYQGPQAALLETPRPGEATVGRARRRPVGHGWLWWKRAWSLVATNWVLWCLAVLVFFAVILGISLLSLFVPVLGSFVPTLFSPVLAAGLFHLAWRRWGDDDFEFGDLFAGFSNRTGALFLAGLMQLLLQIGFTALMAALVWVAFGPDIAAFFSSAFGSALEPVPEISAGLDGAKMALTGLLVTALSLPYMALIWFQAPLVYFGGRNGFQALGESLIAVLKNWAPMLWYSVVVLLVMLAVGGALALLFVLASTLLGPGVSGALAMVLLSLLALVLGLFLMAVLTVSVYASFRDIFGADDEPEATPELA</sequence>
<feature type="transmembrane region" description="Helical" evidence="1">
    <location>
        <begin position="120"/>
        <end position="149"/>
    </location>
</feature>
<comment type="caution">
    <text evidence="2">The sequence shown here is derived from an EMBL/GenBank/DDBJ whole genome shotgun (WGS) entry which is preliminary data.</text>
</comment>
<evidence type="ECO:0000256" key="1">
    <source>
        <dbReference type="SAM" id="Phobius"/>
    </source>
</evidence>
<accession>A0ABS0ACT8</accession>
<dbReference type="RefSeq" id="WP_194855056.1">
    <property type="nucleotide sequence ID" value="NZ_ARXR01000003.1"/>
</dbReference>
<feature type="transmembrane region" description="Helical" evidence="1">
    <location>
        <begin position="185"/>
        <end position="209"/>
    </location>
</feature>
<protein>
    <submittedName>
        <fullName evidence="2">Transmembrane protein</fullName>
    </submittedName>
</protein>
<dbReference type="InterPro" id="IPR018692">
    <property type="entry name" value="DUF2189"/>
</dbReference>
<feature type="transmembrane region" description="Helical" evidence="1">
    <location>
        <begin position="81"/>
        <end position="99"/>
    </location>
</feature>
<feature type="transmembrane region" description="Helical" evidence="1">
    <location>
        <begin position="266"/>
        <end position="289"/>
    </location>
</feature>
<keyword evidence="1" id="KW-0472">Membrane</keyword>
<feature type="transmembrane region" description="Helical" evidence="1">
    <location>
        <begin position="51"/>
        <end position="75"/>
    </location>
</feature>
<keyword evidence="1" id="KW-1133">Transmembrane helix</keyword>
<gene>
    <name evidence="2" type="ORF">ISO4_00532</name>
</gene>
<organism evidence="2 3">
    <name type="scientific">Alloalcanivorax venustensis ISO4</name>
    <dbReference type="NCBI Taxonomy" id="1177184"/>
    <lineage>
        <taxon>Bacteria</taxon>
        <taxon>Pseudomonadati</taxon>
        <taxon>Pseudomonadota</taxon>
        <taxon>Gammaproteobacteria</taxon>
        <taxon>Oceanospirillales</taxon>
        <taxon>Alcanivoracaceae</taxon>
        <taxon>Alloalcanivorax</taxon>
    </lineage>
</organism>
<proteinExistence type="predicted"/>
<keyword evidence="3" id="KW-1185">Reference proteome</keyword>
<evidence type="ECO:0000313" key="3">
    <source>
        <dbReference type="Proteomes" id="UP000644441"/>
    </source>
</evidence>
<dbReference type="EMBL" id="ARXR01000003">
    <property type="protein sequence ID" value="MBF5051930.1"/>
    <property type="molecule type" value="Genomic_DNA"/>
</dbReference>
<dbReference type="NCBIfam" id="NF041043">
    <property type="entry name" value="BPSS1780_fam"/>
    <property type="match status" value="1"/>
</dbReference>
<reference evidence="2 3" key="1">
    <citation type="submission" date="2012-09" db="EMBL/GenBank/DDBJ databases">
        <title>Genome Sequence of alkane-degrading Bacterium Alcanivorax venustensis ISO4.</title>
        <authorList>
            <person name="Lai Q."/>
            <person name="Shao Z."/>
        </authorList>
    </citation>
    <scope>NUCLEOTIDE SEQUENCE [LARGE SCALE GENOMIC DNA]</scope>
    <source>
        <strain evidence="2 3">ISO4</strain>
    </source>
</reference>
<evidence type="ECO:0000313" key="2">
    <source>
        <dbReference type="EMBL" id="MBF5051930.1"/>
    </source>
</evidence>
<keyword evidence="1 2" id="KW-0812">Transmembrane</keyword>
<dbReference type="InterPro" id="IPR047798">
    <property type="entry name" value="BPSS1780-like"/>
</dbReference>